<organism evidence="1 2">
    <name type="scientific">Brachybacterium equifaecis</name>
    <dbReference type="NCBI Taxonomy" id="2910770"/>
    <lineage>
        <taxon>Bacteria</taxon>
        <taxon>Bacillati</taxon>
        <taxon>Actinomycetota</taxon>
        <taxon>Actinomycetes</taxon>
        <taxon>Micrococcales</taxon>
        <taxon>Dermabacteraceae</taxon>
        <taxon>Brachybacterium</taxon>
    </lineage>
</organism>
<protein>
    <submittedName>
        <fullName evidence="1">Uncharacterized protein</fullName>
    </submittedName>
</protein>
<keyword evidence="2" id="KW-1185">Reference proteome</keyword>
<comment type="caution">
    <text evidence="1">The sequence shown here is derived from an EMBL/GenBank/DDBJ whole genome shotgun (WGS) entry which is preliminary data.</text>
</comment>
<sequence>MPSVHWPRGAKPLPIEPLRPAIERLHSLALRYPGVVELLEPLEQEETAGQDAEGAAEPSAPLDPLDPQGFLAPVLAGIADEFGGVQVAGERAGLMIVPADRTDLGPYTVIADPASCTPLHEGEDVAVVLALDETGAAGAVYGIGEDLALTLAATSLQEYLERYTDALERAIAAHSEDPDAAPDADAVAEAMEEGFFAPLLGAADDLGPAVALTAPGAGAPAGAVAEADLRGVAVGTRVETMDAELPPGSDPLALEVRWREAGLVVDILAPAPASAV</sequence>
<evidence type="ECO:0000313" key="1">
    <source>
        <dbReference type="EMBL" id="MCL6424417.1"/>
    </source>
</evidence>
<evidence type="ECO:0000313" key="2">
    <source>
        <dbReference type="Proteomes" id="UP001203761"/>
    </source>
</evidence>
<accession>A0ABT0R3A8</accession>
<name>A0ABT0R3A8_9MICO</name>
<dbReference type="Proteomes" id="UP001203761">
    <property type="component" value="Unassembled WGS sequence"/>
</dbReference>
<reference evidence="1" key="1">
    <citation type="submission" date="2022-02" db="EMBL/GenBank/DDBJ databases">
        <authorList>
            <person name="Lee M."/>
            <person name="Kim S.-J."/>
            <person name="Jung M.-Y."/>
        </authorList>
    </citation>
    <scope>NUCLEOTIDE SEQUENCE</scope>
    <source>
        <strain evidence="1">JHP9</strain>
    </source>
</reference>
<dbReference type="RefSeq" id="WP_249738493.1">
    <property type="nucleotide sequence ID" value="NZ_JAKNCJ010000013.1"/>
</dbReference>
<gene>
    <name evidence="1" type="ORF">Bequi_13690</name>
</gene>
<proteinExistence type="predicted"/>
<dbReference type="EMBL" id="JAKNCJ010000013">
    <property type="protein sequence ID" value="MCL6424417.1"/>
    <property type="molecule type" value="Genomic_DNA"/>
</dbReference>